<evidence type="ECO:0000256" key="1">
    <source>
        <dbReference type="SAM" id="SignalP"/>
    </source>
</evidence>
<reference evidence="3" key="1">
    <citation type="submission" date="2023-07" db="EMBL/GenBank/DDBJ databases">
        <title>30 novel species of actinomycetes from the DSMZ collection.</title>
        <authorList>
            <person name="Nouioui I."/>
        </authorList>
    </citation>
    <scope>NUCLEOTIDE SEQUENCE [LARGE SCALE GENOMIC DNA]</scope>
    <source>
        <strain evidence="3">DSM 41981</strain>
    </source>
</reference>
<evidence type="ECO:0000313" key="3">
    <source>
        <dbReference type="Proteomes" id="UP001183535"/>
    </source>
</evidence>
<dbReference type="EMBL" id="JAVRES010000002">
    <property type="protein sequence ID" value="MDT0434162.1"/>
    <property type="molecule type" value="Genomic_DNA"/>
</dbReference>
<dbReference type="Gene3D" id="2.30.30.40">
    <property type="entry name" value="SH3 Domains"/>
    <property type="match status" value="1"/>
</dbReference>
<gene>
    <name evidence="2" type="ORF">RM877_05665</name>
</gene>
<accession>A0ABD5EHL3</accession>
<keyword evidence="3" id="KW-1185">Reference proteome</keyword>
<name>A0ABD5EHL3_9ACTN</name>
<evidence type="ECO:0000313" key="2">
    <source>
        <dbReference type="EMBL" id="MDT0434162.1"/>
    </source>
</evidence>
<protein>
    <recommendedName>
        <fullName evidence="4">SH3 domain-containing protein</fullName>
    </recommendedName>
</protein>
<dbReference type="Proteomes" id="UP001183535">
    <property type="component" value="Unassembled WGS sequence"/>
</dbReference>
<dbReference type="AlphaFoldDB" id="A0ABD5EHL3"/>
<evidence type="ECO:0008006" key="4">
    <source>
        <dbReference type="Google" id="ProtNLM"/>
    </source>
</evidence>
<feature type="chain" id="PRO_5044860152" description="SH3 domain-containing protein" evidence="1">
    <location>
        <begin position="28"/>
        <end position="123"/>
    </location>
</feature>
<comment type="caution">
    <text evidence="2">The sequence shown here is derived from an EMBL/GenBank/DDBJ whole genome shotgun (WGS) entry which is preliminary data.</text>
</comment>
<keyword evidence="1" id="KW-0732">Signal</keyword>
<dbReference type="RefSeq" id="WP_093824892.1">
    <property type="nucleotide sequence ID" value="NZ_JAVRES010000002.1"/>
</dbReference>
<organism evidence="2 3">
    <name type="scientific">Streptomyces doudnae</name>
    <dbReference type="NCBI Taxonomy" id="3075536"/>
    <lineage>
        <taxon>Bacteria</taxon>
        <taxon>Bacillati</taxon>
        <taxon>Actinomycetota</taxon>
        <taxon>Actinomycetes</taxon>
        <taxon>Kitasatosporales</taxon>
        <taxon>Streptomycetaceae</taxon>
        <taxon>Streptomyces</taxon>
    </lineage>
</organism>
<dbReference type="PROSITE" id="PS51257">
    <property type="entry name" value="PROKAR_LIPOPROTEIN"/>
    <property type="match status" value="1"/>
</dbReference>
<feature type="signal peptide" evidence="1">
    <location>
        <begin position="1"/>
        <end position="27"/>
    </location>
</feature>
<proteinExistence type="predicted"/>
<sequence length="123" mass="12528">MKPKSLSIAAAAAALACATLTGGTAVAQPAAAPASASATAALPTDCSHVLSPIKPKESVNIRTKPTAASTAIGVWPKGKSGAVCNDGNTYKGAKYTACGKTSDQWYYASYNSRKGWVLKTCVY</sequence>